<name>A0A9N9JSJ8_9GLOM</name>
<accession>A0A9N9JSJ8</accession>
<evidence type="ECO:0000313" key="1">
    <source>
        <dbReference type="EMBL" id="CAG8794066.1"/>
    </source>
</evidence>
<reference evidence="1" key="1">
    <citation type="submission" date="2021-06" db="EMBL/GenBank/DDBJ databases">
        <authorList>
            <person name="Kallberg Y."/>
            <person name="Tangrot J."/>
            <person name="Rosling A."/>
        </authorList>
    </citation>
    <scope>NUCLEOTIDE SEQUENCE</scope>
    <source>
        <strain evidence="1">MA453B</strain>
    </source>
</reference>
<comment type="caution">
    <text evidence="1">The sequence shown here is derived from an EMBL/GenBank/DDBJ whole genome shotgun (WGS) entry which is preliminary data.</text>
</comment>
<proteinExistence type="predicted"/>
<feature type="non-terminal residue" evidence="1">
    <location>
        <position position="79"/>
    </location>
</feature>
<dbReference type="Proteomes" id="UP000789405">
    <property type="component" value="Unassembled WGS sequence"/>
</dbReference>
<organism evidence="1 2">
    <name type="scientific">Dentiscutata erythropus</name>
    <dbReference type="NCBI Taxonomy" id="1348616"/>
    <lineage>
        <taxon>Eukaryota</taxon>
        <taxon>Fungi</taxon>
        <taxon>Fungi incertae sedis</taxon>
        <taxon>Mucoromycota</taxon>
        <taxon>Glomeromycotina</taxon>
        <taxon>Glomeromycetes</taxon>
        <taxon>Diversisporales</taxon>
        <taxon>Gigasporaceae</taxon>
        <taxon>Dentiscutata</taxon>
    </lineage>
</organism>
<evidence type="ECO:0000313" key="2">
    <source>
        <dbReference type="Proteomes" id="UP000789405"/>
    </source>
</evidence>
<protein>
    <submittedName>
        <fullName evidence="1">13552_t:CDS:1</fullName>
    </submittedName>
</protein>
<dbReference type="AlphaFoldDB" id="A0A9N9JSJ8"/>
<sequence>MDDYLQQYKDLLEELLKVPERFSLAKDFLERDIKNRKIITENKYYYKLKICEDNKKNREEILKDLKKYELLNTIRNKKK</sequence>
<gene>
    <name evidence="1" type="ORF">DERYTH_LOCUS21993</name>
</gene>
<dbReference type="EMBL" id="CAJVPY010029350">
    <property type="protein sequence ID" value="CAG8794066.1"/>
    <property type="molecule type" value="Genomic_DNA"/>
</dbReference>
<keyword evidence="2" id="KW-1185">Reference proteome</keyword>